<sequence length="464" mass="52004">MLATITSAATPSILSKAVARVSINGIEADGLIDSAKSRRYSTEDREFIEEEVQRLLKEGIIEPSNSPWRAHVVVKGESRKKRLAIDYSETINKFTLLDSYPFPRIDETRLRPLRDLPLPMDMKSLHRTLGLFAYYSHWIYDFSDKIRPLSNTTSFPVTEEAEKAFQQLKKDIESSVVKAIDESLPFVVETVASDTAIAAVLTQAGRPVAFFSRTLQGPERRHAAVEKETQAIIERTAIPSWLCEPGPVLLRRHVRTSKTEPLVDEVELIQANPQYAHIRYPDGKEDTVSVRHLAPAGSETCVDPGCESSDVPFHTIESTNETPQEGSPESTSTPLPQQELAEEAPVPRHYPSRIRRPPTRFESSRDVSAPSLLDRCSHFPARLACLPLNVSLMRQLQNPNPEEDEEDNRRQTLSSPHVAAGDSSRFKSETRTLCSLVTMLLNRLFLPPLLGPLSERGILCRLVI</sequence>
<dbReference type="Gene3D" id="3.30.70.270">
    <property type="match status" value="1"/>
</dbReference>
<dbReference type="PANTHER" id="PTHR33064">
    <property type="entry name" value="POL PROTEIN"/>
    <property type="match status" value="1"/>
</dbReference>
<feature type="compositionally biased region" description="Polar residues" evidence="1">
    <location>
        <begin position="316"/>
        <end position="336"/>
    </location>
</feature>
<protein>
    <recommendedName>
        <fullName evidence="2">Reverse transcriptase/retrotransposon-derived protein RNase H-like domain-containing protein</fullName>
    </recommendedName>
</protein>
<proteinExistence type="predicted"/>
<dbReference type="InterPro" id="IPR051320">
    <property type="entry name" value="Viral_Replic_Matur_Polypro"/>
</dbReference>
<evidence type="ECO:0000313" key="3">
    <source>
        <dbReference type="EMBL" id="ROT74721.1"/>
    </source>
</evidence>
<feature type="region of interest" description="Disordered" evidence="1">
    <location>
        <begin position="398"/>
        <end position="424"/>
    </location>
</feature>
<feature type="domain" description="Reverse transcriptase/retrotransposon-derived protein RNase H-like" evidence="2">
    <location>
        <begin position="158"/>
        <end position="234"/>
    </location>
</feature>
<dbReference type="AlphaFoldDB" id="A0A3R7M874"/>
<dbReference type="InterPro" id="IPR041577">
    <property type="entry name" value="RT_RNaseH_2"/>
</dbReference>
<organism evidence="3 4">
    <name type="scientific">Penaeus vannamei</name>
    <name type="common">Whiteleg shrimp</name>
    <name type="synonym">Litopenaeus vannamei</name>
    <dbReference type="NCBI Taxonomy" id="6689"/>
    <lineage>
        <taxon>Eukaryota</taxon>
        <taxon>Metazoa</taxon>
        <taxon>Ecdysozoa</taxon>
        <taxon>Arthropoda</taxon>
        <taxon>Crustacea</taxon>
        <taxon>Multicrustacea</taxon>
        <taxon>Malacostraca</taxon>
        <taxon>Eumalacostraca</taxon>
        <taxon>Eucarida</taxon>
        <taxon>Decapoda</taxon>
        <taxon>Dendrobranchiata</taxon>
        <taxon>Penaeoidea</taxon>
        <taxon>Penaeidae</taxon>
        <taxon>Penaeus</taxon>
    </lineage>
</organism>
<dbReference type="InterPro" id="IPR043128">
    <property type="entry name" value="Rev_trsase/Diguanyl_cyclase"/>
</dbReference>
<dbReference type="GO" id="GO:0071897">
    <property type="term" value="P:DNA biosynthetic process"/>
    <property type="evidence" value="ECO:0007669"/>
    <property type="project" value="UniProtKB-ARBA"/>
</dbReference>
<comment type="caution">
    <text evidence="3">The sequence shown here is derived from an EMBL/GenBank/DDBJ whole genome shotgun (WGS) entry which is preliminary data.</text>
</comment>
<evidence type="ECO:0000256" key="1">
    <source>
        <dbReference type="SAM" id="MobiDB-lite"/>
    </source>
</evidence>
<evidence type="ECO:0000313" key="4">
    <source>
        <dbReference type="Proteomes" id="UP000283509"/>
    </source>
</evidence>
<dbReference type="Proteomes" id="UP000283509">
    <property type="component" value="Unassembled WGS sequence"/>
</dbReference>
<name>A0A3R7M874_PENVA</name>
<gene>
    <name evidence="3" type="ORF">C7M84_006746</name>
</gene>
<accession>A0A3R7M874</accession>
<dbReference type="Gene3D" id="3.10.10.10">
    <property type="entry name" value="HIV Type 1 Reverse Transcriptase, subunit A, domain 1"/>
    <property type="match status" value="1"/>
</dbReference>
<dbReference type="PANTHER" id="PTHR33064:SF37">
    <property type="entry name" value="RIBONUCLEASE H"/>
    <property type="match status" value="1"/>
</dbReference>
<dbReference type="SUPFAM" id="SSF56672">
    <property type="entry name" value="DNA/RNA polymerases"/>
    <property type="match status" value="1"/>
</dbReference>
<reference evidence="3 4" key="2">
    <citation type="submission" date="2019-01" db="EMBL/GenBank/DDBJ databases">
        <title>The decoding of complex shrimp genome reveals the adaptation for benthos swimmer, frequently molting mechanism and breeding impact on genome.</title>
        <authorList>
            <person name="Sun Y."/>
            <person name="Gao Y."/>
            <person name="Yu Y."/>
        </authorList>
    </citation>
    <scope>NUCLEOTIDE SEQUENCE [LARGE SCALE GENOMIC DNA]</scope>
    <source>
        <tissue evidence="3">Muscle</tissue>
    </source>
</reference>
<dbReference type="OrthoDB" id="6369978at2759"/>
<dbReference type="InterPro" id="IPR043502">
    <property type="entry name" value="DNA/RNA_pol_sf"/>
</dbReference>
<dbReference type="EMBL" id="QCYY01001852">
    <property type="protein sequence ID" value="ROT74721.1"/>
    <property type="molecule type" value="Genomic_DNA"/>
</dbReference>
<keyword evidence="4" id="KW-1185">Reference proteome</keyword>
<dbReference type="Pfam" id="PF17919">
    <property type="entry name" value="RT_RNaseH_2"/>
    <property type="match status" value="1"/>
</dbReference>
<reference evidence="3 4" key="1">
    <citation type="submission" date="2018-04" db="EMBL/GenBank/DDBJ databases">
        <authorList>
            <person name="Zhang X."/>
            <person name="Yuan J."/>
            <person name="Li F."/>
            <person name="Xiang J."/>
        </authorList>
    </citation>
    <scope>NUCLEOTIDE SEQUENCE [LARGE SCALE GENOMIC DNA]</scope>
    <source>
        <tissue evidence="3">Muscle</tissue>
    </source>
</reference>
<evidence type="ECO:0000259" key="2">
    <source>
        <dbReference type="Pfam" id="PF17919"/>
    </source>
</evidence>
<feature type="region of interest" description="Disordered" evidence="1">
    <location>
        <begin position="297"/>
        <end position="367"/>
    </location>
</feature>